<dbReference type="RefSeq" id="WP_017025296.1">
    <property type="nucleotide sequence ID" value="NZ_AJYK02000096.1"/>
</dbReference>
<gene>
    <name evidence="4" type="ORF">A1QC_12630</name>
</gene>
<evidence type="ECO:0000256" key="1">
    <source>
        <dbReference type="ARBA" id="ARBA00022723"/>
    </source>
</evidence>
<dbReference type="InterPro" id="IPR006381">
    <property type="entry name" value="HAD-SF-IIB-MPGP"/>
</dbReference>
<dbReference type="Pfam" id="PF08282">
    <property type="entry name" value="Hydrolase_3"/>
    <property type="match status" value="2"/>
</dbReference>
<evidence type="ECO:0000256" key="3">
    <source>
        <dbReference type="ARBA" id="ARBA00022842"/>
    </source>
</evidence>
<dbReference type="OrthoDB" id="193379at2"/>
<comment type="caution">
    <text evidence="4">The sequence shown here is derived from an EMBL/GenBank/DDBJ whole genome shotgun (WGS) entry which is preliminary data.</text>
</comment>
<dbReference type="eggNOG" id="COG3769">
    <property type="taxonomic scope" value="Bacteria"/>
</dbReference>
<dbReference type="Proteomes" id="UP000094070">
    <property type="component" value="Unassembled WGS sequence"/>
</dbReference>
<sequence length="281" mass="31795">MLNRNQLPIIFTDLDGTLLDHDDYSAKPVEGLLKELKQAQIDVIPNTSKTFAELIELRTKLGLTCSFVIENGAAVYFPMSSFPEQPRDCVAKGEYWVKYFSLPRPHWQALLEKASLDFNGLFRAFYQMTTSELCKLTGLTYDNAMKANQRECGEPVYWLGDDVQKVAFIQHLEKQGAQVLQGGRFLHISDHNDKGQAMLWLLEQYQIDMPNQSMVSIALGDSQNDVAMLERAGIAVRIASKHHDKPILERTEGVIDSQAFGPRGWDQEIRALLSNHLLHSS</sequence>
<dbReference type="GO" id="GO:0000287">
    <property type="term" value="F:magnesium ion binding"/>
    <property type="evidence" value="ECO:0007669"/>
    <property type="project" value="TreeGrafter"/>
</dbReference>
<dbReference type="NCBIfam" id="TIGR01484">
    <property type="entry name" value="HAD-SF-IIB"/>
    <property type="match status" value="1"/>
</dbReference>
<dbReference type="NCBIfam" id="TIGR01486">
    <property type="entry name" value="HAD-SF-IIB-MPGP"/>
    <property type="match status" value="1"/>
</dbReference>
<dbReference type="SFLD" id="SFLDG01142">
    <property type="entry name" value="C2.B.2:_Mannosyl-3-phosphoglyc"/>
    <property type="match status" value="1"/>
</dbReference>
<protein>
    <recommendedName>
        <fullName evidence="6">Mannosyl-3-phosphoglycerate phosphatase</fullName>
    </recommendedName>
</protein>
<keyword evidence="5" id="KW-1185">Reference proteome</keyword>
<evidence type="ECO:0000313" key="5">
    <source>
        <dbReference type="Proteomes" id="UP000094070"/>
    </source>
</evidence>
<evidence type="ECO:0008006" key="6">
    <source>
        <dbReference type="Google" id="ProtNLM"/>
    </source>
</evidence>
<dbReference type="GO" id="GO:0050531">
    <property type="term" value="F:mannosyl-3-phosphoglycerate phosphatase activity"/>
    <property type="evidence" value="ECO:0007669"/>
    <property type="project" value="InterPro"/>
</dbReference>
<organism evidence="4 5">
    <name type="scientific">Vibrio rumoiensis 1S-45</name>
    <dbReference type="NCBI Taxonomy" id="1188252"/>
    <lineage>
        <taxon>Bacteria</taxon>
        <taxon>Pseudomonadati</taxon>
        <taxon>Pseudomonadota</taxon>
        <taxon>Gammaproteobacteria</taxon>
        <taxon>Vibrionales</taxon>
        <taxon>Vibrionaceae</taxon>
        <taxon>Vibrio</taxon>
    </lineage>
</organism>
<dbReference type="SFLD" id="SFLDS00003">
    <property type="entry name" value="Haloacid_Dehalogenase"/>
    <property type="match status" value="1"/>
</dbReference>
<keyword evidence="3" id="KW-0460">Magnesium</keyword>
<dbReference type="SFLD" id="SFLDG01140">
    <property type="entry name" value="C2.B:_Phosphomannomutase_and_P"/>
    <property type="match status" value="1"/>
</dbReference>
<name>A0A1E5DZE1_9VIBR</name>
<accession>A0A1E5DZE1</accession>
<dbReference type="SUPFAM" id="SSF56784">
    <property type="entry name" value="HAD-like"/>
    <property type="match status" value="1"/>
</dbReference>
<reference evidence="4 5" key="1">
    <citation type="journal article" date="2012" name="Science">
        <title>Ecological populations of bacteria act as socially cohesive units of antibiotic production and resistance.</title>
        <authorList>
            <person name="Cordero O.X."/>
            <person name="Wildschutte H."/>
            <person name="Kirkup B."/>
            <person name="Proehl S."/>
            <person name="Ngo L."/>
            <person name="Hussain F."/>
            <person name="Le Roux F."/>
            <person name="Mincer T."/>
            <person name="Polz M.F."/>
        </authorList>
    </citation>
    <scope>NUCLEOTIDE SEQUENCE [LARGE SCALE GENOMIC DNA]</scope>
    <source>
        <strain evidence="4 5">1S-45</strain>
    </source>
</reference>
<dbReference type="Gene3D" id="3.30.980.20">
    <property type="entry name" value="Putative mannosyl-3-phosphoglycerate phosphatase, domain 2"/>
    <property type="match status" value="1"/>
</dbReference>
<dbReference type="STRING" id="1188252.A1QC_12630"/>
<dbReference type="EMBL" id="AJYK02000096">
    <property type="protein sequence ID" value="OEF23212.1"/>
    <property type="molecule type" value="Genomic_DNA"/>
</dbReference>
<evidence type="ECO:0000256" key="2">
    <source>
        <dbReference type="ARBA" id="ARBA00022801"/>
    </source>
</evidence>
<dbReference type="InterPro" id="IPR006379">
    <property type="entry name" value="HAD-SF_hydro_IIB"/>
</dbReference>
<dbReference type="Gene3D" id="3.40.50.1000">
    <property type="entry name" value="HAD superfamily/HAD-like"/>
    <property type="match status" value="1"/>
</dbReference>
<dbReference type="InterPro" id="IPR023214">
    <property type="entry name" value="HAD_sf"/>
</dbReference>
<dbReference type="PANTHER" id="PTHR10000:SF8">
    <property type="entry name" value="HAD SUPERFAMILY HYDROLASE-LIKE, TYPE 3"/>
    <property type="match status" value="1"/>
</dbReference>
<dbReference type="InterPro" id="IPR036412">
    <property type="entry name" value="HAD-like_sf"/>
</dbReference>
<dbReference type="PANTHER" id="PTHR10000">
    <property type="entry name" value="PHOSPHOSERINE PHOSPHATASE"/>
    <property type="match status" value="1"/>
</dbReference>
<evidence type="ECO:0000313" key="4">
    <source>
        <dbReference type="EMBL" id="OEF23212.1"/>
    </source>
</evidence>
<keyword evidence="1" id="KW-0479">Metal-binding</keyword>
<proteinExistence type="predicted"/>
<dbReference type="GO" id="GO:0005829">
    <property type="term" value="C:cytosol"/>
    <property type="evidence" value="ECO:0007669"/>
    <property type="project" value="TreeGrafter"/>
</dbReference>
<dbReference type="AlphaFoldDB" id="A0A1E5DZE1"/>
<keyword evidence="2" id="KW-0378">Hydrolase</keyword>
<dbReference type="GO" id="GO:0051479">
    <property type="term" value="P:mannosylglycerate biosynthetic process"/>
    <property type="evidence" value="ECO:0007669"/>
    <property type="project" value="InterPro"/>
</dbReference>